<accession>A0AAN6LT28</accession>
<dbReference type="Gene3D" id="3.90.25.10">
    <property type="entry name" value="UDP-galactose 4-epimerase, domain 1"/>
    <property type="match status" value="1"/>
</dbReference>
<keyword evidence="2" id="KW-0521">NADP</keyword>
<dbReference type="Pfam" id="PF05368">
    <property type="entry name" value="NmrA"/>
    <property type="match status" value="1"/>
</dbReference>
<keyword evidence="3" id="KW-0560">Oxidoreductase</keyword>
<feature type="domain" description="NmrA-like" evidence="4">
    <location>
        <begin position="3"/>
        <end position="306"/>
    </location>
</feature>
<dbReference type="InterPro" id="IPR008030">
    <property type="entry name" value="NmrA-like"/>
</dbReference>
<reference evidence="5 6" key="1">
    <citation type="submission" date="2021-02" db="EMBL/GenBank/DDBJ databases">
        <title>Genome assembly of Pseudopithomyces chartarum.</title>
        <authorList>
            <person name="Jauregui R."/>
            <person name="Singh J."/>
            <person name="Voisey C."/>
        </authorList>
    </citation>
    <scope>NUCLEOTIDE SEQUENCE [LARGE SCALE GENOMIC DNA]</scope>
    <source>
        <strain evidence="5 6">AGR01</strain>
    </source>
</reference>
<dbReference type="Gene3D" id="3.40.50.720">
    <property type="entry name" value="NAD(P)-binding Rossmann-like Domain"/>
    <property type="match status" value="1"/>
</dbReference>
<proteinExistence type="inferred from homology"/>
<evidence type="ECO:0000259" key="4">
    <source>
        <dbReference type="Pfam" id="PF05368"/>
    </source>
</evidence>
<name>A0AAN6LT28_9PLEO</name>
<comment type="similarity">
    <text evidence="1">Belongs to the NmrA-type oxidoreductase family.</text>
</comment>
<dbReference type="Proteomes" id="UP001280581">
    <property type="component" value="Unassembled WGS sequence"/>
</dbReference>
<evidence type="ECO:0000256" key="3">
    <source>
        <dbReference type="ARBA" id="ARBA00023002"/>
    </source>
</evidence>
<dbReference type="InterPro" id="IPR051164">
    <property type="entry name" value="NmrA-like_oxidored"/>
</dbReference>
<dbReference type="PANTHER" id="PTHR42748:SF30">
    <property type="entry name" value="NMRA-LIKE DOMAIN-CONTAINING PROTEIN"/>
    <property type="match status" value="1"/>
</dbReference>
<dbReference type="EMBL" id="WVTA01000011">
    <property type="protein sequence ID" value="KAK3203562.1"/>
    <property type="molecule type" value="Genomic_DNA"/>
</dbReference>
<evidence type="ECO:0000313" key="6">
    <source>
        <dbReference type="Proteomes" id="UP001280581"/>
    </source>
</evidence>
<keyword evidence="6" id="KW-1185">Reference proteome</keyword>
<dbReference type="GO" id="GO:0016491">
    <property type="term" value="F:oxidoreductase activity"/>
    <property type="evidence" value="ECO:0007669"/>
    <property type="project" value="UniProtKB-KW"/>
</dbReference>
<dbReference type="InterPro" id="IPR036291">
    <property type="entry name" value="NAD(P)-bd_dom_sf"/>
</dbReference>
<protein>
    <recommendedName>
        <fullName evidence="4">NmrA-like domain-containing protein</fullName>
    </recommendedName>
</protein>
<dbReference type="CDD" id="cd05251">
    <property type="entry name" value="NmrA_like_SDR_a"/>
    <property type="match status" value="1"/>
</dbReference>
<evidence type="ECO:0000256" key="2">
    <source>
        <dbReference type="ARBA" id="ARBA00022857"/>
    </source>
</evidence>
<dbReference type="SUPFAM" id="SSF51735">
    <property type="entry name" value="NAD(P)-binding Rossmann-fold domains"/>
    <property type="match status" value="1"/>
</dbReference>
<dbReference type="AlphaFoldDB" id="A0AAN6LT28"/>
<gene>
    <name evidence="5" type="ORF">GRF29_112g1712108</name>
</gene>
<evidence type="ECO:0000256" key="1">
    <source>
        <dbReference type="ARBA" id="ARBA00006328"/>
    </source>
</evidence>
<evidence type="ECO:0000313" key="5">
    <source>
        <dbReference type="EMBL" id="KAK3203562.1"/>
    </source>
</evidence>
<organism evidence="5 6">
    <name type="scientific">Pseudopithomyces chartarum</name>
    <dbReference type="NCBI Taxonomy" id="1892770"/>
    <lineage>
        <taxon>Eukaryota</taxon>
        <taxon>Fungi</taxon>
        <taxon>Dikarya</taxon>
        <taxon>Ascomycota</taxon>
        <taxon>Pezizomycotina</taxon>
        <taxon>Dothideomycetes</taxon>
        <taxon>Pleosporomycetidae</taxon>
        <taxon>Pleosporales</taxon>
        <taxon>Massarineae</taxon>
        <taxon>Didymosphaeriaceae</taxon>
        <taxon>Pseudopithomyces</taxon>
    </lineage>
</organism>
<dbReference type="GO" id="GO:0005634">
    <property type="term" value="C:nucleus"/>
    <property type="evidence" value="ECO:0007669"/>
    <property type="project" value="TreeGrafter"/>
</dbReference>
<comment type="caution">
    <text evidence="5">The sequence shown here is derived from an EMBL/GenBank/DDBJ whole genome shotgun (WGS) entry which is preliminary data.</text>
</comment>
<sequence length="335" mass="36389">MSSKLIVIIGATGNQGGSVANVFLQEPGWKVRALTRDSSSTKGKALADRGAEVVEVNMDTPSTLSSAFEGASAIFAVSDFWGLYGDPSNQEKPKPGQSLNAWAGEHETQQLKNVIDAAAKVTTLERFVLSSLSNASKWSKGKCTHVYHFDSKAKAEEYGKQTYPALWAKTSVYQAGLFLSNFKVGGMSPPVKNANGVVQFIGHLDKDVKFPYLAVEEDTGPLVKALIYEPAGKNLIAYREWLTPREIATAFTKATGMDAEVVTLPKGSFPSSLPPSLKISLEDNVAYWNEFGYEGREDSTVVHPCNLSSPPSLDSVEAYLKKYDWTKVFESGEAL</sequence>
<dbReference type="PANTHER" id="PTHR42748">
    <property type="entry name" value="NITROGEN METABOLITE REPRESSION PROTEIN NMRA FAMILY MEMBER"/>
    <property type="match status" value="1"/>
</dbReference>